<dbReference type="AlphaFoldDB" id="A0A7Y4MSZ1"/>
<dbReference type="EMBL" id="JABFNT010000075">
    <property type="protein sequence ID" value="NOJ81074.1"/>
    <property type="molecule type" value="Genomic_DNA"/>
</dbReference>
<dbReference type="Proteomes" id="UP000533080">
    <property type="component" value="Unassembled WGS sequence"/>
</dbReference>
<organism evidence="1 2">
    <name type="scientific">Myxococcus xanthus</name>
    <dbReference type="NCBI Taxonomy" id="34"/>
    <lineage>
        <taxon>Bacteria</taxon>
        <taxon>Pseudomonadati</taxon>
        <taxon>Myxococcota</taxon>
        <taxon>Myxococcia</taxon>
        <taxon>Myxococcales</taxon>
        <taxon>Cystobacterineae</taxon>
        <taxon>Myxococcaceae</taxon>
        <taxon>Myxococcus</taxon>
    </lineage>
</organism>
<reference evidence="1 2" key="1">
    <citation type="submission" date="2020-05" db="EMBL/GenBank/DDBJ databases">
        <authorList>
            <person name="Whitworth D."/>
        </authorList>
    </citation>
    <scope>NUCLEOTIDE SEQUENCE [LARGE SCALE GENOMIC DNA]</scope>
    <source>
        <strain evidence="1 2">AM005</strain>
    </source>
</reference>
<sequence length="518" mass="57339">MRKQIAPDHQQGFAFPSGDRREAAANNVDNAPGPAAGEPVSEGWTADLTRRLRVLLHTLPLDALRRSDAMRDAELRHYDSLALALRVLDVVIDRLGLEAEADREAVTRVLRPVLSAMDAAADVAPSPERHERMIDKLLGGLRNDGDARRPFREEYTSVNGAGAALRHALEFRLVFDAFHPSGRTVLRPSAEACNLYLRLLDLDVEDAQAAAEAVVESQLARGRFEEAVHSARQARIQSVRFRDKVLQILRDTRRDVDRVDWKVEVPRILNESLAHLERRFAVERGILGAADERLEIMPDEEASSRRAVAQVADLTRDCLLRHTELHEQLLGAHNVFLDAQARQAFAPKPSRPLPHLADDVLEPLLRMPIARAVQLLDRAFPLFVGTHLPVLASLEGLVTWMLQPRRPQPRQDIDVEPVDAADLDAELRRYPPEVRAAATDFLNGDGGEVRLSEVLSRARASGASNAVLEVMALLVLQGFSTEDRDTAHVAAEPIAGAQLEDPLLYGDDLLVSAARRSA</sequence>
<protein>
    <submittedName>
        <fullName evidence="1">Uncharacterized protein</fullName>
    </submittedName>
</protein>
<proteinExistence type="predicted"/>
<comment type="caution">
    <text evidence="1">The sequence shown here is derived from an EMBL/GenBank/DDBJ whole genome shotgun (WGS) entry which is preliminary data.</text>
</comment>
<name>A0A7Y4MSZ1_MYXXA</name>
<evidence type="ECO:0000313" key="1">
    <source>
        <dbReference type="EMBL" id="NOJ81074.1"/>
    </source>
</evidence>
<accession>A0A7Y4MSZ1</accession>
<gene>
    <name evidence="1" type="ORF">HNV28_22575</name>
</gene>
<dbReference type="RefSeq" id="WP_171443168.1">
    <property type="nucleotide sequence ID" value="NZ_JABFNS010000089.1"/>
</dbReference>
<evidence type="ECO:0000313" key="2">
    <source>
        <dbReference type="Proteomes" id="UP000533080"/>
    </source>
</evidence>